<evidence type="ECO:0000313" key="3">
    <source>
        <dbReference type="Proteomes" id="UP000244069"/>
    </source>
</evidence>
<keyword evidence="2" id="KW-0449">Lipoprotein</keyword>
<evidence type="ECO:0000256" key="1">
    <source>
        <dbReference type="SAM" id="SignalP"/>
    </source>
</evidence>
<gene>
    <name evidence="2" type="ORF">C8N44_1343</name>
</gene>
<keyword evidence="1" id="KW-0732">Signal</keyword>
<dbReference type="Pfam" id="PF11102">
    <property type="entry name" value="YjbF"/>
    <property type="match status" value="1"/>
</dbReference>
<feature type="chain" id="PRO_5015725186" evidence="1">
    <location>
        <begin position="21"/>
        <end position="211"/>
    </location>
</feature>
<sequence length="211" mass="22780">MRRILSCLGLLVALSGCASTGEPQRLVREATVGLLPFLERHDARHETLVRRGAPSRRATLVGSETMLDLRQVAVMPDGRSLWLAPDGSGFTFDEGLLVATRGVGNDFMSSDLSQLRALLRSGRDGTAERFHSLLNGEGRIVLRSYVCSVTISGLTAREDCAGLTENFINIYQISPGTGRVLSSRQKAGRGVWQFGPIAAQGAAMPRVKETP</sequence>
<dbReference type="OrthoDB" id="6237231at2"/>
<feature type="signal peptide" evidence="1">
    <location>
        <begin position="1"/>
        <end position="20"/>
    </location>
</feature>
<evidence type="ECO:0000313" key="2">
    <source>
        <dbReference type="EMBL" id="PTX40348.1"/>
    </source>
</evidence>
<accession>A0A2T6A945</accession>
<keyword evidence="3" id="KW-1185">Reference proteome</keyword>
<dbReference type="EMBL" id="QBKN01000034">
    <property type="protein sequence ID" value="PTX40348.1"/>
    <property type="molecule type" value="Genomic_DNA"/>
</dbReference>
<proteinExistence type="predicted"/>
<dbReference type="Gene3D" id="2.40.360.10">
    <property type="entry name" value="YmcC-like"/>
    <property type="match status" value="1"/>
</dbReference>
<dbReference type="AlphaFoldDB" id="A0A2T6A945"/>
<name>A0A2T6A945_9RHOB</name>
<dbReference type="PROSITE" id="PS51257">
    <property type="entry name" value="PROKAR_LIPOPROTEIN"/>
    <property type="match status" value="1"/>
</dbReference>
<dbReference type="InterPro" id="IPR021308">
    <property type="entry name" value="GfcB"/>
</dbReference>
<dbReference type="InterPro" id="IPR023373">
    <property type="entry name" value="YmcC_sf"/>
</dbReference>
<protein>
    <submittedName>
        <fullName evidence="2">Group 4 capsule polysaccharide lipoprotein GfcB/YjbF</fullName>
    </submittedName>
</protein>
<reference evidence="2 3" key="1">
    <citation type="submission" date="2018-04" db="EMBL/GenBank/DDBJ databases">
        <title>Genomic Encyclopedia of Archaeal and Bacterial Type Strains, Phase II (KMG-II): from individual species to whole genera.</title>
        <authorList>
            <person name="Goeker M."/>
        </authorList>
    </citation>
    <scope>NUCLEOTIDE SEQUENCE [LARGE SCALE GENOMIC DNA]</scope>
    <source>
        <strain evidence="2 3">DSM 29329</strain>
    </source>
</reference>
<dbReference type="Proteomes" id="UP000244069">
    <property type="component" value="Unassembled WGS sequence"/>
</dbReference>
<organism evidence="2 3">
    <name type="scientific">Allosediminivita pacifica</name>
    <dbReference type="NCBI Taxonomy" id="1267769"/>
    <lineage>
        <taxon>Bacteria</taxon>
        <taxon>Pseudomonadati</taxon>
        <taxon>Pseudomonadota</taxon>
        <taxon>Alphaproteobacteria</taxon>
        <taxon>Rhodobacterales</taxon>
        <taxon>Paracoccaceae</taxon>
        <taxon>Allosediminivita</taxon>
    </lineage>
</organism>
<dbReference type="RefSeq" id="WP_146178879.1">
    <property type="nucleotide sequence ID" value="NZ_BMEZ01000033.1"/>
</dbReference>
<comment type="caution">
    <text evidence="2">The sequence shown here is derived from an EMBL/GenBank/DDBJ whole genome shotgun (WGS) entry which is preliminary data.</text>
</comment>
<dbReference type="SUPFAM" id="SSF159270">
    <property type="entry name" value="YmcC-like"/>
    <property type="match status" value="1"/>
</dbReference>